<dbReference type="OrthoDB" id="2803146at2759"/>
<dbReference type="AlphaFoldDB" id="A0A371CGU6"/>
<reference evidence="2 3" key="1">
    <citation type="journal article" date="2018" name="Biotechnol. Biofuels">
        <title>Integrative visual omics of the white-rot fungus Polyporus brumalis exposes the biotechnological potential of its oxidative enzymes for delignifying raw plant biomass.</title>
        <authorList>
            <person name="Miyauchi S."/>
            <person name="Rancon A."/>
            <person name="Drula E."/>
            <person name="Hage H."/>
            <person name="Chaduli D."/>
            <person name="Favel A."/>
            <person name="Grisel S."/>
            <person name="Henrissat B."/>
            <person name="Herpoel-Gimbert I."/>
            <person name="Ruiz-Duenas F.J."/>
            <person name="Chevret D."/>
            <person name="Hainaut M."/>
            <person name="Lin J."/>
            <person name="Wang M."/>
            <person name="Pangilinan J."/>
            <person name="Lipzen A."/>
            <person name="Lesage-Meessen L."/>
            <person name="Navarro D."/>
            <person name="Riley R."/>
            <person name="Grigoriev I.V."/>
            <person name="Zhou S."/>
            <person name="Raouche S."/>
            <person name="Rosso M.N."/>
        </authorList>
    </citation>
    <scope>NUCLEOTIDE SEQUENCE [LARGE SCALE GENOMIC DNA]</scope>
    <source>
        <strain evidence="2 3">BRFM 1820</strain>
    </source>
</reference>
<evidence type="ECO:0000313" key="3">
    <source>
        <dbReference type="Proteomes" id="UP000256964"/>
    </source>
</evidence>
<accession>A0A371CGU6</accession>
<feature type="non-terminal residue" evidence="2">
    <location>
        <position position="102"/>
    </location>
</feature>
<feature type="non-terminal residue" evidence="2">
    <location>
        <position position="1"/>
    </location>
</feature>
<sequence length="102" mass="11521">CEHCAKQPALFRCRECAHARALCHSCVLKEHVAAPLHWVDQWHAEGGYFERQDLSALGHIWYLGHSGEPCPGLSQREEPTPQHVTVTHTNGIHLCNIVMCRC</sequence>
<dbReference type="Pfam" id="PF18803">
    <property type="entry name" value="CxC2"/>
    <property type="match status" value="1"/>
</dbReference>
<evidence type="ECO:0000259" key="1">
    <source>
        <dbReference type="Pfam" id="PF18803"/>
    </source>
</evidence>
<keyword evidence="3" id="KW-1185">Reference proteome</keyword>
<proteinExistence type="predicted"/>
<dbReference type="STRING" id="139420.A0A371CGU6"/>
<dbReference type="EMBL" id="KZ857827">
    <property type="protein sequence ID" value="RDX39481.1"/>
    <property type="molecule type" value="Genomic_DNA"/>
</dbReference>
<name>A0A371CGU6_9APHY</name>
<dbReference type="Proteomes" id="UP000256964">
    <property type="component" value="Unassembled WGS sequence"/>
</dbReference>
<protein>
    <recommendedName>
        <fullName evidence="1">CxC2-like cysteine cluster KDZ transposase-associated domain-containing protein</fullName>
    </recommendedName>
</protein>
<organism evidence="2 3">
    <name type="scientific">Lentinus brumalis</name>
    <dbReference type="NCBI Taxonomy" id="2498619"/>
    <lineage>
        <taxon>Eukaryota</taxon>
        <taxon>Fungi</taxon>
        <taxon>Dikarya</taxon>
        <taxon>Basidiomycota</taxon>
        <taxon>Agaricomycotina</taxon>
        <taxon>Agaricomycetes</taxon>
        <taxon>Polyporales</taxon>
        <taxon>Polyporaceae</taxon>
        <taxon>Lentinus</taxon>
    </lineage>
</organism>
<gene>
    <name evidence="2" type="ORF">OH76DRAFT_1332655</name>
</gene>
<evidence type="ECO:0000313" key="2">
    <source>
        <dbReference type="EMBL" id="RDX39481.1"/>
    </source>
</evidence>
<dbReference type="InterPro" id="IPR041457">
    <property type="entry name" value="CxC2_KDZ-assoc"/>
</dbReference>
<feature type="domain" description="CxC2-like cysteine cluster KDZ transposase-associated" evidence="1">
    <location>
        <begin position="54"/>
        <end position="102"/>
    </location>
</feature>